<reference evidence="1 2" key="1">
    <citation type="submission" date="2018-09" db="EMBL/GenBank/DDBJ databases">
        <authorList>
            <person name="Zhu H."/>
        </authorList>
    </citation>
    <scope>NUCLEOTIDE SEQUENCE [LARGE SCALE GENOMIC DNA]</scope>
    <source>
        <strain evidence="1 2">K2S05-167</strain>
    </source>
</reference>
<organism evidence="1 2">
    <name type="scientific">Deinococcus cavernae</name>
    <dbReference type="NCBI Taxonomy" id="2320857"/>
    <lineage>
        <taxon>Bacteria</taxon>
        <taxon>Thermotogati</taxon>
        <taxon>Deinococcota</taxon>
        <taxon>Deinococci</taxon>
        <taxon>Deinococcales</taxon>
        <taxon>Deinococcaceae</taxon>
        <taxon>Deinococcus</taxon>
    </lineage>
</organism>
<comment type="caution">
    <text evidence="1">The sequence shown here is derived from an EMBL/GenBank/DDBJ whole genome shotgun (WGS) entry which is preliminary data.</text>
</comment>
<sequence length="77" mass="8592">MLMGDELRRGHIPEAGVEPFGVVKGNEPPTMLAGFIQIGVILSIDLFQGFEEEFPFWTCWVQCPPLSGLRYTPLLAQ</sequence>
<evidence type="ECO:0000313" key="1">
    <source>
        <dbReference type="EMBL" id="RJF73202.1"/>
    </source>
</evidence>
<keyword evidence="2" id="KW-1185">Reference proteome</keyword>
<accession>A0A418VB08</accession>
<dbReference type="EMBL" id="QYUJ01000014">
    <property type="protein sequence ID" value="RJF73202.1"/>
    <property type="molecule type" value="Genomic_DNA"/>
</dbReference>
<name>A0A418VB08_9DEIO</name>
<dbReference type="AlphaFoldDB" id="A0A418VB08"/>
<evidence type="ECO:0000313" key="2">
    <source>
        <dbReference type="Proteomes" id="UP000286287"/>
    </source>
</evidence>
<protein>
    <submittedName>
        <fullName evidence="1">Uncharacterized protein</fullName>
    </submittedName>
</protein>
<dbReference type="Proteomes" id="UP000286287">
    <property type="component" value="Unassembled WGS sequence"/>
</dbReference>
<gene>
    <name evidence="1" type="ORF">D3875_18240</name>
</gene>
<proteinExistence type="predicted"/>